<protein>
    <recommendedName>
        <fullName evidence="9">Peptidase M1 leukotriene A4 hydrolase/aminopeptidase C-terminal domain-containing protein</fullName>
    </recommendedName>
</protein>
<comment type="cofactor">
    <cofactor evidence="1">
        <name>Zn(2+)</name>
        <dbReference type="ChEBI" id="CHEBI:29105"/>
    </cofactor>
</comment>
<reference evidence="10 11" key="1">
    <citation type="submission" date="2018-04" db="EMBL/GenBank/DDBJ databases">
        <title>The genome of golden apple snail Pomacea canaliculata provides insight into stress tolerance and invasive adaptation.</title>
        <authorList>
            <person name="Liu C."/>
            <person name="Liu B."/>
            <person name="Ren Y."/>
            <person name="Zhang Y."/>
            <person name="Wang H."/>
            <person name="Li S."/>
            <person name="Jiang F."/>
            <person name="Yin L."/>
            <person name="Zhang G."/>
            <person name="Qian W."/>
            <person name="Fan W."/>
        </authorList>
    </citation>
    <scope>NUCLEOTIDE SEQUENCE [LARGE SCALE GENOMIC DNA]</scope>
    <source>
        <strain evidence="10">SZHN2017</strain>
        <tissue evidence="10">Muscle</tissue>
    </source>
</reference>
<dbReference type="InterPro" id="IPR015211">
    <property type="entry name" value="Peptidase_M1_C"/>
</dbReference>
<accession>A0A2T7NNG9</accession>
<dbReference type="InterPro" id="IPR033577">
    <property type="entry name" value="AOPep"/>
</dbReference>
<dbReference type="InterPro" id="IPR042097">
    <property type="entry name" value="Aminopeptidase_N-like_N_sf"/>
</dbReference>
<dbReference type="EMBL" id="PZQS01000010">
    <property type="protein sequence ID" value="PVD22721.1"/>
    <property type="molecule type" value="Genomic_DNA"/>
</dbReference>
<name>A0A2T7NNG9_POMCA</name>
<dbReference type="InterPro" id="IPR038502">
    <property type="entry name" value="M1_LTA-4_hydro/amino_C_sf"/>
</dbReference>
<gene>
    <name evidence="10" type="ORF">C0Q70_15977</name>
</gene>
<dbReference type="Proteomes" id="UP000245119">
    <property type="component" value="Linkage Group LG10"/>
</dbReference>
<dbReference type="GO" id="GO:0005730">
    <property type="term" value="C:nucleolus"/>
    <property type="evidence" value="ECO:0007669"/>
    <property type="project" value="InterPro"/>
</dbReference>
<dbReference type="PANTHER" id="PTHR46627:SF1">
    <property type="entry name" value="AMINOPEPTIDASE O"/>
    <property type="match status" value="1"/>
</dbReference>
<keyword evidence="11" id="KW-1185">Reference proteome</keyword>
<comment type="caution">
    <text evidence="10">The sequence shown here is derived from an EMBL/GenBank/DDBJ whole genome shotgun (WGS) entry which is preliminary data.</text>
</comment>
<evidence type="ECO:0000256" key="2">
    <source>
        <dbReference type="ARBA" id="ARBA00010136"/>
    </source>
</evidence>
<dbReference type="Gene3D" id="2.60.40.1730">
    <property type="entry name" value="tricorn interacting facor f3 domain"/>
    <property type="match status" value="1"/>
</dbReference>
<proteinExistence type="inferred from homology"/>
<evidence type="ECO:0000313" key="10">
    <source>
        <dbReference type="EMBL" id="PVD22721.1"/>
    </source>
</evidence>
<dbReference type="InterPro" id="IPR027268">
    <property type="entry name" value="Peptidase_M4/M1_CTD_sf"/>
</dbReference>
<feature type="region of interest" description="Disordered" evidence="8">
    <location>
        <begin position="1"/>
        <end position="43"/>
    </location>
</feature>
<evidence type="ECO:0000259" key="9">
    <source>
        <dbReference type="SMART" id="SM01263"/>
    </source>
</evidence>
<evidence type="ECO:0000256" key="6">
    <source>
        <dbReference type="ARBA" id="ARBA00022833"/>
    </source>
</evidence>
<evidence type="ECO:0000256" key="7">
    <source>
        <dbReference type="ARBA" id="ARBA00023049"/>
    </source>
</evidence>
<dbReference type="GO" id="GO:0006508">
    <property type="term" value="P:proteolysis"/>
    <property type="evidence" value="ECO:0007669"/>
    <property type="project" value="UniProtKB-KW"/>
</dbReference>
<dbReference type="Pfam" id="PF09127">
    <property type="entry name" value="Leuk-A4-hydro_C"/>
    <property type="match status" value="1"/>
</dbReference>
<dbReference type="InterPro" id="IPR016024">
    <property type="entry name" value="ARM-type_fold"/>
</dbReference>
<evidence type="ECO:0000256" key="5">
    <source>
        <dbReference type="ARBA" id="ARBA00022801"/>
    </source>
</evidence>
<evidence type="ECO:0000313" key="11">
    <source>
        <dbReference type="Proteomes" id="UP000245119"/>
    </source>
</evidence>
<dbReference type="GO" id="GO:0070006">
    <property type="term" value="F:metalloaminopeptidase activity"/>
    <property type="evidence" value="ECO:0007669"/>
    <property type="project" value="InterPro"/>
</dbReference>
<keyword evidence="3" id="KW-0645">Protease</keyword>
<keyword evidence="6" id="KW-0862">Zinc</keyword>
<dbReference type="SUPFAM" id="SSF55486">
    <property type="entry name" value="Metalloproteases ('zincins'), catalytic domain"/>
    <property type="match status" value="1"/>
</dbReference>
<evidence type="ECO:0000256" key="4">
    <source>
        <dbReference type="ARBA" id="ARBA00022723"/>
    </source>
</evidence>
<feature type="compositionally biased region" description="Polar residues" evidence="8">
    <location>
        <begin position="12"/>
        <end position="30"/>
    </location>
</feature>
<dbReference type="OrthoDB" id="79562at2759"/>
<keyword evidence="4" id="KW-0479">Metal-binding</keyword>
<dbReference type="PANTHER" id="PTHR46627">
    <property type="entry name" value="AMINOPEPTIDASE O"/>
    <property type="match status" value="1"/>
</dbReference>
<dbReference type="GO" id="GO:0008270">
    <property type="term" value="F:zinc ion binding"/>
    <property type="evidence" value="ECO:0007669"/>
    <property type="project" value="InterPro"/>
</dbReference>
<dbReference type="Pfam" id="PF01433">
    <property type="entry name" value="Peptidase_M1"/>
    <property type="match status" value="1"/>
</dbReference>
<dbReference type="SUPFAM" id="SSF63737">
    <property type="entry name" value="Leukotriene A4 hydrolase N-terminal domain"/>
    <property type="match status" value="1"/>
</dbReference>
<feature type="compositionally biased region" description="Low complexity" evidence="8">
    <location>
        <begin position="31"/>
        <end position="43"/>
    </location>
</feature>
<dbReference type="SUPFAM" id="SSF48371">
    <property type="entry name" value="ARM repeat"/>
    <property type="match status" value="1"/>
</dbReference>
<evidence type="ECO:0000256" key="8">
    <source>
        <dbReference type="SAM" id="MobiDB-lite"/>
    </source>
</evidence>
<dbReference type="InterPro" id="IPR014782">
    <property type="entry name" value="Peptidase_M1_dom"/>
</dbReference>
<dbReference type="SMART" id="SM01263">
    <property type="entry name" value="Leuk-A4-hydro_C"/>
    <property type="match status" value="1"/>
</dbReference>
<dbReference type="Gene3D" id="1.10.390.10">
    <property type="entry name" value="Neutral Protease Domain 2"/>
    <property type="match status" value="1"/>
</dbReference>
<keyword evidence="7" id="KW-0482">Metalloprotease</keyword>
<dbReference type="STRING" id="400727.A0A2T7NNG9"/>
<keyword evidence="5" id="KW-0378">Hydrolase</keyword>
<comment type="similarity">
    <text evidence="2">Belongs to the peptidase M1 family.</text>
</comment>
<evidence type="ECO:0000256" key="3">
    <source>
        <dbReference type="ARBA" id="ARBA00022670"/>
    </source>
</evidence>
<organism evidence="10 11">
    <name type="scientific">Pomacea canaliculata</name>
    <name type="common">Golden apple snail</name>
    <dbReference type="NCBI Taxonomy" id="400727"/>
    <lineage>
        <taxon>Eukaryota</taxon>
        <taxon>Metazoa</taxon>
        <taxon>Spiralia</taxon>
        <taxon>Lophotrochozoa</taxon>
        <taxon>Mollusca</taxon>
        <taxon>Gastropoda</taxon>
        <taxon>Caenogastropoda</taxon>
        <taxon>Architaenioglossa</taxon>
        <taxon>Ampullarioidea</taxon>
        <taxon>Ampullariidae</taxon>
        <taxon>Pomacea</taxon>
    </lineage>
</organism>
<sequence length="551" mass="62810">MLFSQPALHEQLQPTESDYSKVNTPTTSVKSANNSSCSNSSEEASCPGSYLSESLQTDDLHQHINGVVLSNSNNVKNDSASEDSNKANTFPSVIQIWYSTKPEGPSLSWTTDQDGQPCVFTVGHLLSNRSLFPSQDSPSALSSWQASVTVDENLSVLMTGDHLPTILTKDSGRRKFCYATSYPMPSSTFALAIGSWKMEEVVPVSVHELEHMSVPPIRLIFPECLREITSALLQWYLPRSFLNVQALLGVYPFHRLDVLIVPACFDSLGMARPNRGENSAYVGTGETCFLKNGMNTVKVFMQVHYLKGYFLLHELEHHVGRNQFLSFLRKYLQKFAHKLVTSQDFLNLFFETFPDVRTDAFSVDTIYSDWLDHAGLPKVLMSSENGGRLRSEESKKRANQIAQQLAQLKDMDARARKRKRKYEGCKNSLATLEKLEWPVQIMLLFDQLLEEENLTGGTLDLLKEIYHRHFENAEVFHRWCELVIKHKRRKYFSDVRDFWRRHQAMGVYLYGEAMISEDPDITKMARDCFRQLQHDMPASVRETVSSMLFPS</sequence>
<dbReference type="AlphaFoldDB" id="A0A2T7NNG9"/>
<dbReference type="Gene3D" id="1.25.40.320">
    <property type="entry name" value="Peptidase M1, leukotriene A4 hydrolase/aminopeptidase C-terminal domain"/>
    <property type="match status" value="1"/>
</dbReference>
<evidence type="ECO:0000256" key="1">
    <source>
        <dbReference type="ARBA" id="ARBA00001947"/>
    </source>
</evidence>
<feature type="domain" description="Peptidase M1 leukotriene A4 hydrolase/aminopeptidase C-terminal" evidence="9">
    <location>
        <begin position="428"/>
        <end position="548"/>
    </location>
</feature>